<dbReference type="Gene3D" id="2.70.220.10">
    <property type="entry name" value="Ganglioside GM2 activator"/>
    <property type="match status" value="1"/>
</dbReference>
<dbReference type="AlphaFoldDB" id="A0A9Q1H0Q1"/>
<dbReference type="PANTHER" id="PTHR17357:SF0">
    <property type="entry name" value="GANGLIOSIDE GM2 ACTIVATOR"/>
    <property type="match status" value="1"/>
</dbReference>
<keyword evidence="4" id="KW-1185">Reference proteome</keyword>
<sequence length="103" mass="11328">MQFGIWVEIPCVENVGSCTYDDGCSMIPFKAGDPCPPPLSTYNLPCTCPFPKGPYNLPLSEITIPNTGLPEWLTDGDYKVNIKLYNKQDDQLACFDAAFSLTA</sequence>
<dbReference type="PANTHER" id="PTHR17357">
    <property type="entry name" value="GM2 GANGLIOSIDE ACTIVATOR PROTEIN"/>
    <property type="match status" value="1"/>
</dbReference>
<evidence type="ECO:0000259" key="2">
    <source>
        <dbReference type="Pfam" id="PF02221"/>
    </source>
</evidence>
<comment type="caution">
    <text evidence="3">The sequence shown here is derived from an EMBL/GenBank/DDBJ whole genome shotgun (WGS) entry which is preliminary data.</text>
</comment>
<evidence type="ECO:0000313" key="4">
    <source>
        <dbReference type="Proteomes" id="UP001152320"/>
    </source>
</evidence>
<dbReference type="OrthoDB" id="6409159at2759"/>
<dbReference type="InterPro" id="IPR003172">
    <property type="entry name" value="ML_dom"/>
</dbReference>
<evidence type="ECO:0000313" key="3">
    <source>
        <dbReference type="EMBL" id="KAJ8027901.1"/>
    </source>
</evidence>
<proteinExistence type="predicted"/>
<dbReference type="Proteomes" id="UP001152320">
    <property type="component" value="Chromosome 15"/>
</dbReference>
<organism evidence="3 4">
    <name type="scientific">Holothuria leucospilota</name>
    <name type="common">Black long sea cucumber</name>
    <name type="synonym">Mertensiothuria leucospilota</name>
    <dbReference type="NCBI Taxonomy" id="206669"/>
    <lineage>
        <taxon>Eukaryota</taxon>
        <taxon>Metazoa</taxon>
        <taxon>Echinodermata</taxon>
        <taxon>Eleutherozoa</taxon>
        <taxon>Echinozoa</taxon>
        <taxon>Holothuroidea</taxon>
        <taxon>Aspidochirotacea</taxon>
        <taxon>Aspidochirotida</taxon>
        <taxon>Holothuriidae</taxon>
        <taxon>Holothuria</taxon>
    </lineage>
</organism>
<gene>
    <name evidence="3" type="ORF">HOLleu_29990</name>
</gene>
<dbReference type="GO" id="GO:0008047">
    <property type="term" value="F:enzyme activator activity"/>
    <property type="evidence" value="ECO:0007669"/>
    <property type="project" value="InterPro"/>
</dbReference>
<feature type="domain" description="MD-2-related lipid-recognition" evidence="2">
    <location>
        <begin position="7"/>
        <end position="100"/>
    </location>
</feature>
<name>A0A9Q1H0Q1_HOLLE</name>
<dbReference type="InterPro" id="IPR028996">
    <property type="entry name" value="GM2-AP"/>
</dbReference>
<accession>A0A9Q1H0Q1</accession>
<protein>
    <submittedName>
        <fullName evidence="3">Ganglioside GM2 activator</fullName>
    </submittedName>
</protein>
<evidence type="ECO:0000256" key="1">
    <source>
        <dbReference type="ARBA" id="ARBA00022729"/>
    </source>
</evidence>
<keyword evidence="1" id="KW-0732">Signal</keyword>
<dbReference type="GO" id="GO:0009898">
    <property type="term" value="C:cytoplasmic side of plasma membrane"/>
    <property type="evidence" value="ECO:0007669"/>
    <property type="project" value="TreeGrafter"/>
</dbReference>
<dbReference type="EMBL" id="JAIZAY010000015">
    <property type="protein sequence ID" value="KAJ8027901.1"/>
    <property type="molecule type" value="Genomic_DNA"/>
</dbReference>
<dbReference type="SUPFAM" id="SSF63707">
    <property type="entry name" value="Ganglioside M2 (gm2) activator"/>
    <property type="match status" value="1"/>
</dbReference>
<dbReference type="GO" id="GO:0006689">
    <property type="term" value="P:ganglioside catabolic process"/>
    <property type="evidence" value="ECO:0007669"/>
    <property type="project" value="InterPro"/>
</dbReference>
<reference evidence="3" key="1">
    <citation type="submission" date="2021-10" db="EMBL/GenBank/DDBJ databases">
        <title>Tropical sea cucumber genome reveals ecological adaptation and Cuvierian tubules defense mechanism.</title>
        <authorList>
            <person name="Chen T."/>
        </authorList>
    </citation>
    <scope>NUCLEOTIDE SEQUENCE</scope>
    <source>
        <strain evidence="3">Nanhai2018</strain>
        <tissue evidence="3">Muscle</tissue>
    </source>
</reference>
<dbReference type="InterPro" id="IPR036846">
    <property type="entry name" value="GM2-AP_sf"/>
</dbReference>
<dbReference type="GO" id="GO:0005319">
    <property type="term" value="F:lipid transporter activity"/>
    <property type="evidence" value="ECO:0007669"/>
    <property type="project" value="TreeGrafter"/>
</dbReference>
<dbReference type="Pfam" id="PF02221">
    <property type="entry name" value="E1_DerP2_DerF2"/>
    <property type="match status" value="1"/>
</dbReference>